<keyword evidence="1" id="KW-1133">Transmembrane helix</keyword>
<organism evidence="2 3">
    <name type="scientific">Heyndrickxia coagulans</name>
    <name type="common">Weizmannia coagulans</name>
    <dbReference type="NCBI Taxonomy" id="1398"/>
    <lineage>
        <taxon>Bacteria</taxon>
        <taxon>Bacillati</taxon>
        <taxon>Bacillota</taxon>
        <taxon>Bacilli</taxon>
        <taxon>Bacillales</taxon>
        <taxon>Bacillaceae</taxon>
        <taxon>Heyndrickxia</taxon>
    </lineage>
</organism>
<keyword evidence="1" id="KW-0812">Transmembrane</keyword>
<dbReference type="EMBL" id="CP010525">
    <property type="protein sequence ID" value="AJO22616.1"/>
    <property type="molecule type" value="Genomic_DNA"/>
</dbReference>
<sequence>MSNMNKTRLAFRSSNEKGFTLLESVCVLLLVTSLFSLFPLAVKTFGTAGEAFRPEEDEEWNLFLMQLRKEIRISTSCQAAQNTLKLNEAGRTVTYEPYQNSLRRRVDGEGHQIVLQNVQSIQFAATGNGVKVAAVYPNGAERTAEMTFLSRHAVDPGQSEGVAR</sequence>
<proteinExistence type="predicted"/>
<reference evidence="3" key="1">
    <citation type="submission" date="2015-01" db="EMBL/GenBank/DDBJ databases">
        <title>Comparative genome analysis of Bacillus coagulans HM-08, Clostridium butyricum HM-68, Bacillus subtilis HM-66 and Bacillus paralicheniformis BL-09.</title>
        <authorList>
            <person name="Zhang H."/>
        </authorList>
    </citation>
    <scope>NUCLEOTIDE SEQUENCE [LARGE SCALE GENOMIC DNA]</scope>
    <source>
        <strain evidence="3">HM-08</strain>
    </source>
</reference>
<keyword evidence="3" id="KW-1185">Reference proteome</keyword>
<protein>
    <recommendedName>
        <fullName evidence="4">Prepilin-type N-terminal cleavage/methylation domain-containing protein</fullName>
    </recommendedName>
</protein>
<dbReference type="NCBIfam" id="NF041002">
    <property type="entry name" value="pilin_ComGF"/>
    <property type="match status" value="1"/>
</dbReference>
<evidence type="ECO:0008006" key="4">
    <source>
        <dbReference type="Google" id="ProtNLM"/>
    </source>
</evidence>
<evidence type="ECO:0000313" key="2">
    <source>
        <dbReference type="EMBL" id="AJO22616.1"/>
    </source>
</evidence>
<name>A0AAN0WBQ4_HEYCO</name>
<feature type="transmembrane region" description="Helical" evidence="1">
    <location>
        <begin position="21"/>
        <end position="42"/>
    </location>
</feature>
<keyword evidence="1" id="KW-0472">Membrane</keyword>
<evidence type="ECO:0000313" key="3">
    <source>
        <dbReference type="Proteomes" id="UP000032024"/>
    </source>
</evidence>
<gene>
    <name evidence="2" type="ORF">SB48_HM08orf02880</name>
</gene>
<dbReference type="Proteomes" id="UP000032024">
    <property type="component" value="Chromosome"/>
</dbReference>
<dbReference type="AlphaFoldDB" id="A0AAN0WBQ4"/>
<evidence type="ECO:0000256" key="1">
    <source>
        <dbReference type="SAM" id="Phobius"/>
    </source>
</evidence>
<accession>A0AAN0WBQ4</accession>
<dbReference type="Pfam" id="PF15980">
    <property type="entry name" value="ComGF"/>
    <property type="match status" value="1"/>
</dbReference>
<dbReference type="InterPro" id="IPR016977">
    <property type="entry name" value="ComGF"/>
</dbReference>